<dbReference type="RefSeq" id="WP_118033369.1">
    <property type="nucleotide sequence ID" value="NZ_QSON01000033.1"/>
</dbReference>
<dbReference type="InterPro" id="IPR051928">
    <property type="entry name" value="NorD/CobT"/>
</dbReference>
<dbReference type="InterPro" id="IPR025861">
    <property type="entry name" value="CobT_VWA_dom"/>
</dbReference>
<dbReference type="InterPro" id="IPR036465">
    <property type="entry name" value="vWFA_dom_sf"/>
</dbReference>
<dbReference type="CDD" id="cd01454">
    <property type="entry name" value="vWA_norD_type"/>
    <property type="match status" value="1"/>
</dbReference>
<dbReference type="Pfam" id="PF11775">
    <property type="entry name" value="CobT_C"/>
    <property type="match status" value="1"/>
</dbReference>
<dbReference type="PANTHER" id="PTHR41248:SF1">
    <property type="entry name" value="NORD PROTEIN"/>
    <property type="match status" value="1"/>
</dbReference>
<dbReference type="PROSITE" id="PS50234">
    <property type="entry name" value="VWFA"/>
    <property type="match status" value="1"/>
</dbReference>
<feature type="region of interest" description="Disordered" evidence="1">
    <location>
        <begin position="319"/>
        <end position="340"/>
    </location>
</feature>
<evidence type="ECO:0000313" key="4">
    <source>
        <dbReference type="Proteomes" id="UP000263014"/>
    </source>
</evidence>
<organism evidence="3 4">
    <name type="scientific">Hungatella hathewayi</name>
    <dbReference type="NCBI Taxonomy" id="154046"/>
    <lineage>
        <taxon>Bacteria</taxon>
        <taxon>Bacillati</taxon>
        <taxon>Bacillota</taxon>
        <taxon>Clostridia</taxon>
        <taxon>Lachnospirales</taxon>
        <taxon>Lachnospiraceae</taxon>
        <taxon>Hungatella</taxon>
    </lineage>
</organism>
<feature type="domain" description="VWFA" evidence="2">
    <location>
        <begin position="515"/>
        <end position="692"/>
    </location>
</feature>
<dbReference type="SMART" id="SM00327">
    <property type="entry name" value="VWA"/>
    <property type="match status" value="1"/>
</dbReference>
<dbReference type="EMBL" id="QSON01000033">
    <property type="protein sequence ID" value="RGI95240.1"/>
    <property type="molecule type" value="Genomic_DNA"/>
</dbReference>
<evidence type="ECO:0000256" key="1">
    <source>
        <dbReference type="SAM" id="MobiDB-lite"/>
    </source>
</evidence>
<dbReference type="AlphaFoldDB" id="A0A374NWY4"/>
<sequence>MRTSHLTIRKRIENEKLSITDEQLFASPEFANYLTDIAETATRRYKRSVKVSVYWNPDEDGGLANTNSKLIRINAGNPITQSFPSRCLRADSLVGLDGHEIGHLLYTDFKMLNIYMNALSAGSFYPEEPKKLTPTQRKHLDEIRQLYSDQDEAAIGVIAMIAHNLVNAIEDVYIESRMCESFSGTFRTGILLNNIRICEQTPSIQAQIANGTPPVFLLINLITQYLLSGDINNLGSYTGEYLDVLNECIPLLDDSSCDDDARVRYQAANRIVLILWDYIKEMIEQVKKDQANGAGSTAKLIQNLTDALADQSAKASLPDRKGKAVPCRKKMKHEKPSDNDVNTEIEEAIAYETGRMALEKTTDISDNGSGGVTYNHDYTGSGYAPQAEKDMNRILNQLAEEQALIHYEEDLEAELQAEATRIRYGNAHKNVHVTVNRISYVNDTLKKSYASVSPPLLLISKRLQKQVKQILKDKREGGKRNRLLLGRRIDTRNIVHNDGHIFYKMNLPDEEPLLAVALLIDESGSMSSNDRITRAREAAIIIYDFCRNLHIPVIVYGHSSSGKDVDLFSYAEFDSLDGNDAYRIMDMASRGCNRDGAALRYVAERLAPRPEQTKLLILVSDGQPSSSGYSGTEAEADLRGIKREYSRKGITMFAAAIGEDKPNIQRIYGDGFLDITNLNELPTKMTKLISSYIKKAA</sequence>
<dbReference type="SUPFAM" id="SSF53300">
    <property type="entry name" value="vWA-like"/>
    <property type="match status" value="1"/>
</dbReference>
<protein>
    <submittedName>
        <fullName evidence="3">Nitric oxide reductase activation protein NorD</fullName>
    </submittedName>
</protein>
<reference evidence="3 4" key="1">
    <citation type="submission" date="2018-08" db="EMBL/GenBank/DDBJ databases">
        <title>A genome reference for cultivated species of the human gut microbiota.</title>
        <authorList>
            <person name="Zou Y."/>
            <person name="Xue W."/>
            <person name="Luo G."/>
        </authorList>
    </citation>
    <scope>NUCLEOTIDE SEQUENCE [LARGE SCALE GENOMIC DNA]</scope>
    <source>
        <strain evidence="3 4">TM09-12</strain>
    </source>
</reference>
<dbReference type="InterPro" id="IPR002035">
    <property type="entry name" value="VWF_A"/>
</dbReference>
<evidence type="ECO:0000313" key="3">
    <source>
        <dbReference type="EMBL" id="RGI95240.1"/>
    </source>
</evidence>
<gene>
    <name evidence="3" type="ORF">DXD79_32490</name>
</gene>
<accession>A0A374NWY4</accession>
<dbReference type="Proteomes" id="UP000263014">
    <property type="component" value="Unassembled WGS sequence"/>
</dbReference>
<evidence type="ECO:0000259" key="2">
    <source>
        <dbReference type="PROSITE" id="PS50234"/>
    </source>
</evidence>
<dbReference type="PANTHER" id="PTHR41248">
    <property type="entry name" value="NORD PROTEIN"/>
    <property type="match status" value="1"/>
</dbReference>
<proteinExistence type="predicted"/>
<name>A0A374NWY4_9FIRM</name>
<comment type="caution">
    <text evidence="3">The sequence shown here is derived from an EMBL/GenBank/DDBJ whole genome shotgun (WGS) entry which is preliminary data.</text>
</comment>
<dbReference type="Gene3D" id="3.40.50.410">
    <property type="entry name" value="von Willebrand factor, type A domain"/>
    <property type="match status" value="1"/>
</dbReference>